<accession>A0ABS7JZZ5</accession>
<sequence>MMLLGAVLPIVFVILFGLFFFITVKIGKKYLTIKITHWLLLVYVGVLVLASVTVPLFAQEHGNIKSVQEKDDHDEMNDPYSQLYSKLSNGEVAEIDSSYLQEERNFEHYSNKSISIVPNTINGPQVFVERKEKADATIEVAIYSTGLVVDELDFSSLLKPSEVELTDNILTINSIYQEFNFAIAGNGYPVRQFTGETMFEHHSFRSGDSFVYLRIPSGIEIEGNIDALQLIN</sequence>
<protein>
    <recommendedName>
        <fullName evidence="4">DUF4352 domain-containing protein</fullName>
    </recommendedName>
</protein>
<proteinExistence type="predicted"/>
<evidence type="ECO:0000313" key="3">
    <source>
        <dbReference type="Proteomes" id="UP000769780"/>
    </source>
</evidence>
<keyword evidence="1" id="KW-0812">Transmembrane</keyword>
<organism evidence="2 3">
    <name type="scientific">Mesobacillus maritimus</name>
    <dbReference type="NCBI Taxonomy" id="1643336"/>
    <lineage>
        <taxon>Bacteria</taxon>
        <taxon>Bacillati</taxon>
        <taxon>Bacillota</taxon>
        <taxon>Bacilli</taxon>
        <taxon>Bacillales</taxon>
        <taxon>Bacillaceae</taxon>
        <taxon>Mesobacillus</taxon>
    </lineage>
</organism>
<feature type="transmembrane region" description="Helical" evidence="1">
    <location>
        <begin position="6"/>
        <end position="26"/>
    </location>
</feature>
<keyword evidence="1" id="KW-1133">Transmembrane helix</keyword>
<name>A0ABS7JZZ5_9BACI</name>
<dbReference type="EMBL" id="JACWFH010000005">
    <property type="protein sequence ID" value="MBY0095568.1"/>
    <property type="molecule type" value="Genomic_DNA"/>
</dbReference>
<dbReference type="RefSeq" id="WP_221870645.1">
    <property type="nucleotide sequence ID" value="NZ_JACWFH010000005.1"/>
</dbReference>
<evidence type="ECO:0000313" key="2">
    <source>
        <dbReference type="EMBL" id="MBY0095568.1"/>
    </source>
</evidence>
<evidence type="ECO:0008006" key="4">
    <source>
        <dbReference type="Google" id="ProtNLM"/>
    </source>
</evidence>
<feature type="transmembrane region" description="Helical" evidence="1">
    <location>
        <begin position="38"/>
        <end position="58"/>
    </location>
</feature>
<comment type="caution">
    <text evidence="2">The sequence shown here is derived from an EMBL/GenBank/DDBJ whole genome shotgun (WGS) entry which is preliminary data.</text>
</comment>
<keyword evidence="1" id="KW-0472">Membrane</keyword>
<evidence type="ECO:0000256" key="1">
    <source>
        <dbReference type="SAM" id="Phobius"/>
    </source>
</evidence>
<dbReference type="Proteomes" id="UP000769780">
    <property type="component" value="Unassembled WGS sequence"/>
</dbReference>
<reference evidence="2 3" key="1">
    <citation type="submission" date="2020-07" db="EMBL/GenBank/DDBJ databases">
        <title>Fungal Genomes of the International Space Station.</title>
        <authorList>
            <person name="Seuylemezian A."/>
            <person name="Singh N.K."/>
            <person name="Wood J."/>
            <person name="Venkateswaran K."/>
        </authorList>
    </citation>
    <scope>NUCLEOTIDE SEQUENCE [LARGE SCALE GENOMIC DNA]</scope>
    <source>
        <strain evidence="2 3">PL-B2</strain>
    </source>
</reference>
<keyword evidence="3" id="KW-1185">Reference proteome</keyword>
<gene>
    <name evidence="2" type="ORF">H0185_01875</name>
</gene>